<keyword evidence="3" id="KW-1185">Reference proteome</keyword>
<feature type="transmembrane region" description="Helical" evidence="1">
    <location>
        <begin position="124"/>
        <end position="153"/>
    </location>
</feature>
<dbReference type="EMBL" id="FPAS01000002">
    <property type="protein sequence ID" value="SFT63625.1"/>
    <property type="molecule type" value="Genomic_DNA"/>
</dbReference>
<gene>
    <name evidence="2" type="ORF">SAMN05216474_1466</name>
</gene>
<proteinExistence type="predicted"/>
<feature type="transmembrane region" description="Helical" evidence="1">
    <location>
        <begin position="86"/>
        <end position="103"/>
    </location>
</feature>
<evidence type="ECO:0000313" key="3">
    <source>
        <dbReference type="Proteomes" id="UP000236454"/>
    </source>
</evidence>
<dbReference type="STRING" id="477690.SAMN05216474_1466"/>
<keyword evidence="1" id="KW-1133">Transmembrane helix</keyword>
<protein>
    <recommendedName>
        <fullName evidence="4">FtsX-like permease family protein</fullName>
    </recommendedName>
</protein>
<sequence length="154" mass="17449">MESTANTKVKQPLLNIGQHTENILLSTGKWSKIISIILLALSVIYFLSLMIDVFSSYSRYNSNFYSTSGGNKNVLLRIIFRKLPELITGAIVLSIYLYMFALYNKFARRIKLALSNKDQRELLVAVKSMSVLFLVQATLICVSVTLMLLLMFVI</sequence>
<dbReference type="AlphaFoldDB" id="A0A1I6ZM35"/>
<name>A0A1I6ZM35_9FLAO</name>
<accession>A0A1I6ZM35</accession>
<keyword evidence="1" id="KW-0472">Membrane</keyword>
<organism evidence="2 3">
    <name type="scientific">Lishizhenia tianjinensis</name>
    <dbReference type="NCBI Taxonomy" id="477690"/>
    <lineage>
        <taxon>Bacteria</taxon>
        <taxon>Pseudomonadati</taxon>
        <taxon>Bacteroidota</taxon>
        <taxon>Flavobacteriia</taxon>
        <taxon>Flavobacteriales</taxon>
        <taxon>Crocinitomicaceae</taxon>
        <taxon>Lishizhenia</taxon>
    </lineage>
</organism>
<evidence type="ECO:0000313" key="2">
    <source>
        <dbReference type="EMBL" id="SFT63625.1"/>
    </source>
</evidence>
<keyword evidence="1" id="KW-0812">Transmembrane</keyword>
<dbReference type="Proteomes" id="UP000236454">
    <property type="component" value="Unassembled WGS sequence"/>
</dbReference>
<reference evidence="2 3" key="1">
    <citation type="submission" date="2016-10" db="EMBL/GenBank/DDBJ databases">
        <authorList>
            <person name="de Groot N.N."/>
        </authorList>
    </citation>
    <scope>NUCLEOTIDE SEQUENCE [LARGE SCALE GENOMIC DNA]</scope>
    <source>
        <strain evidence="2 3">CGMCC 1.7005</strain>
    </source>
</reference>
<dbReference type="RefSeq" id="WP_090247713.1">
    <property type="nucleotide sequence ID" value="NZ_FPAS01000002.1"/>
</dbReference>
<evidence type="ECO:0000256" key="1">
    <source>
        <dbReference type="SAM" id="Phobius"/>
    </source>
</evidence>
<evidence type="ECO:0008006" key="4">
    <source>
        <dbReference type="Google" id="ProtNLM"/>
    </source>
</evidence>
<feature type="transmembrane region" description="Helical" evidence="1">
    <location>
        <begin position="33"/>
        <end position="51"/>
    </location>
</feature>